<accession>A0ACC1YJS2</accession>
<dbReference type="EMBL" id="CM051396">
    <property type="protein sequence ID" value="KAJ4723394.1"/>
    <property type="molecule type" value="Genomic_DNA"/>
</dbReference>
<gene>
    <name evidence="1" type="ORF">OWV82_006773</name>
</gene>
<name>A0ACC1YJS2_MELAZ</name>
<keyword evidence="2" id="KW-1185">Reference proteome</keyword>
<evidence type="ECO:0000313" key="1">
    <source>
        <dbReference type="EMBL" id="KAJ4723394.1"/>
    </source>
</evidence>
<reference evidence="1 2" key="1">
    <citation type="journal article" date="2023" name="Science">
        <title>Complex scaffold remodeling in plant triterpene biosynthesis.</title>
        <authorList>
            <person name="De La Pena R."/>
            <person name="Hodgson H."/>
            <person name="Liu J.C."/>
            <person name="Stephenson M.J."/>
            <person name="Martin A.C."/>
            <person name="Owen C."/>
            <person name="Harkess A."/>
            <person name="Leebens-Mack J."/>
            <person name="Jimenez L.E."/>
            <person name="Osbourn A."/>
            <person name="Sattely E.S."/>
        </authorList>
    </citation>
    <scope>NUCLEOTIDE SEQUENCE [LARGE SCALE GENOMIC DNA]</scope>
    <source>
        <strain evidence="2">cv. JPN11</strain>
        <tissue evidence="1">Leaf</tissue>
    </source>
</reference>
<sequence length="912" mass="103133">MVKNWKAALIEASDLSGWDSMVTRPEAKLIDEIVKDILKNLNYISPSSDFEGLVGLNSRIERIKSLLCIKSPDFRIVGIWGMGGIGKTTIAGAIFEKLSHKFEGKCFMANVRQESERGGLIHLREQVLSQLLEENLKIETPNIPQYIKERLQEMKVCIVLDDVNKFSQLEYLAGGLNRFGSGSRIIITTRDKQVLDKFGVDYIYEVEGLNHEEALELFCNYAFRKNHCPQDLMMLSKMVVNYAEGNPLALKVLGSSLYRKSKQDWDNALNNLKQISNPDIYDVLKISYSELNWEEKNIFLDIACFFKGEDRNHVTTILSDSYLVHYGLNVLIDKSLITVSGNKLQMHDLLQEMGQEIVRQESYKEPGKRSRLWHYEDVYHVLKKNKGTDSIEGMFLDMSKIRDINLSSKAFVNMSNLRLLKFYVPGFSDISNMVSKVHLPQGLEYLTDELRYLHWHGYPLKTLPSNFSPENLIVLGLPYSEVEKLWIGEKEALKLKLIDLHHSRNFLRIPGPLETPNLERINLSSCTNLHCIPSSIQNFSELSILDLQGCESFRCFPNDSHFGSSIILDFSNCVNLTEFPHISGNIKELHLCGTAIEEVPSSIECLTKLIALNMGHCTKLKSLSTSICKLRSLQWINLDDCWGLESFPEISEKMECLEYISLASTTINVLPSSSDHLEGQRILGLSNGSMLDNLSKNLGNVRHRGLALPPLPGLSSLTRLNLSYRKIINIPPDIGCLSKLRSLDLRGNNFESLPTSVKQLSRLKYLMLSNCHKLQSLPVLPVLSLNYLEVMNCKQLQSMPGLSSCLDELDASELETLSKCCSGFSRTVIQNIVRFMFTNCLKLNKKACNSSLADSQLRIQNMATTSLRLFYERKLNAPPGVSICLPGSQIPNWFTYKSSESSITIQLPLALV</sequence>
<dbReference type="Proteomes" id="UP001164539">
    <property type="component" value="Chromosome 3"/>
</dbReference>
<proteinExistence type="predicted"/>
<comment type="caution">
    <text evidence="1">The sequence shown here is derived from an EMBL/GenBank/DDBJ whole genome shotgun (WGS) entry which is preliminary data.</text>
</comment>
<organism evidence="1 2">
    <name type="scientific">Melia azedarach</name>
    <name type="common">Chinaberry tree</name>
    <dbReference type="NCBI Taxonomy" id="155640"/>
    <lineage>
        <taxon>Eukaryota</taxon>
        <taxon>Viridiplantae</taxon>
        <taxon>Streptophyta</taxon>
        <taxon>Embryophyta</taxon>
        <taxon>Tracheophyta</taxon>
        <taxon>Spermatophyta</taxon>
        <taxon>Magnoliopsida</taxon>
        <taxon>eudicotyledons</taxon>
        <taxon>Gunneridae</taxon>
        <taxon>Pentapetalae</taxon>
        <taxon>rosids</taxon>
        <taxon>malvids</taxon>
        <taxon>Sapindales</taxon>
        <taxon>Meliaceae</taxon>
        <taxon>Melia</taxon>
    </lineage>
</organism>
<protein>
    <submittedName>
        <fullName evidence="1">Disease resistance protein (TIR-NBS-LRR class) family</fullName>
    </submittedName>
</protein>
<evidence type="ECO:0000313" key="2">
    <source>
        <dbReference type="Proteomes" id="UP001164539"/>
    </source>
</evidence>